<feature type="transmembrane region" description="Helical" evidence="1">
    <location>
        <begin position="40"/>
        <end position="64"/>
    </location>
</feature>
<organism evidence="2 3">
    <name type="scientific">Polaribacter pacificus</name>
    <dbReference type="NCBI Taxonomy" id="1775173"/>
    <lineage>
        <taxon>Bacteria</taxon>
        <taxon>Pseudomonadati</taxon>
        <taxon>Bacteroidota</taxon>
        <taxon>Flavobacteriia</taxon>
        <taxon>Flavobacteriales</taxon>
        <taxon>Flavobacteriaceae</taxon>
    </lineage>
</organism>
<dbReference type="Proteomes" id="UP000633278">
    <property type="component" value="Unassembled WGS sequence"/>
</dbReference>
<evidence type="ECO:0000313" key="3">
    <source>
        <dbReference type="Proteomes" id="UP000633278"/>
    </source>
</evidence>
<reference evidence="2" key="1">
    <citation type="journal article" date="2014" name="Int. J. Syst. Evol. Microbiol.">
        <title>Complete genome sequence of Corynebacterium casei LMG S-19264T (=DSM 44701T), isolated from a smear-ripened cheese.</title>
        <authorList>
            <consortium name="US DOE Joint Genome Institute (JGI-PGF)"/>
            <person name="Walter F."/>
            <person name="Albersmeier A."/>
            <person name="Kalinowski J."/>
            <person name="Ruckert C."/>
        </authorList>
    </citation>
    <scope>NUCLEOTIDE SEQUENCE</scope>
    <source>
        <strain evidence="2">CGMCC 1.15763</strain>
    </source>
</reference>
<evidence type="ECO:0000256" key="1">
    <source>
        <dbReference type="SAM" id="Phobius"/>
    </source>
</evidence>
<reference evidence="2" key="2">
    <citation type="submission" date="2020-09" db="EMBL/GenBank/DDBJ databases">
        <authorList>
            <person name="Sun Q."/>
            <person name="Zhou Y."/>
        </authorList>
    </citation>
    <scope>NUCLEOTIDE SEQUENCE</scope>
    <source>
        <strain evidence="2">CGMCC 1.15763</strain>
    </source>
</reference>
<name>A0A917MD42_9FLAO</name>
<keyword evidence="1" id="KW-0812">Transmembrane</keyword>
<dbReference type="AlphaFoldDB" id="A0A917MD42"/>
<keyword evidence="1" id="KW-0472">Membrane</keyword>
<sequence length="116" mass="13504">MGSLFTLVCLSLKTRSMEFTKAESRFTILREKLKTNKRKILVFKIMSPILMALFIVFSFLIFYYNNVAQTSSDLTLIFSSLLVALFISLAVIDYVVSKKIRENKYLDNKIYKLLKI</sequence>
<keyword evidence="3" id="KW-1185">Reference proteome</keyword>
<protein>
    <submittedName>
        <fullName evidence="2">Uncharacterized protein</fullName>
    </submittedName>
</protein>
<comment type="caution">
    <text evidence="2">The sequence shown here is derived from an EMBL/GenBank/DDBJ whole genome shotgun (WGS) entry which is preliminary data.</text>
</comment>
<gene>
    <name evidence="2" type="ORF">GCM10011416_11680</name>
</gene>
<evidence type="ECO:0000313" key="2">
    <source>
        <dbReference type="EMBL" id="GGG95719.1"/>
    </source>
</evidence>
<keyword evidence="1" id="KW-1133">Transmembrane helix</keyword>
<proteinExistence type="predicted"/>
<dbReference type="EMBL" id="BMJW01000001">
    <property type="protein sequence ID" value="GGG95719.1"/>
    <property type="molecule type" value="Genomic_DNA"/>
</dbReference>
<accession>A0A917MD42</accession>
<feature type="transmembrane region" description="Helical" evidence="1">
    <location>
        <begin position="76"/>
        <end position="96"/>
    </location>
</feature>